<dbReference type="InterPro" id="IPR000160">
    <property type="entry name" value="GGDEF_dom"/>
</dbReference>
<feature type="transmembrane region" description="Helical" evidence="3">
    <location>
        <begin position="236"/>
        <end position="261"/>
    </location>
</feature>
<proteinExistence type="predicted"/>
<dbReference type="PANTHER" id="PTHR45138">
    <property type="entry name" value="REGULATORY COMPONENTS OF SENSORY TRANSDUCTION SYSTEM"/>
    <property type="match status" value="1"/>
</dbReference>
<gene>
    <name evidence="6" type="ORF">ACFOOT_07355</name>
</gene>
<evidence type="ECO:0000256" key="2">
    <source>
        <dbReference type="ARBA" id="ARBA00034247"/>
    </source>
</evidence>
<evidence type="ECO:0000259" key="5">
    <source>
        <dbReference type="PROSITE" id="PS50887"/>
    </source>
</evidence>
<feature type="domain" description="GGDEF" evidence="5">
    <location>
        <begin position="441"/>
        <end position="573"/>
    </location>
</feature>
<dbReference type="Proteomes" id="UP001595683">
    <property type="component" value="Unassembled WGS sequence"/>
</dbReference>
<feature type="transmembrane region" description="Helical" evidence="3">
    <location>
        <begin position="174"/>
        <end position="198"/>
    </location>
</feature>
<feature type="transmembrane region" description="Helical" evidence="3">
    <location>
        <begin position="298"/>
        <end position="321"/>
    </location>
</feature>
<evidence type="ECO:0000256" key="4">
    <source>
        <dbReference type="SAM" id="SignalP"/>
    </source>
</evidence>
<dbReference type="InterPro" id="IPR050469">
    <property type="entry name" value="Diguanylate_Cyclase"/>
</dbReference>
<keyword evidence="3" id="KW-0472">Membrane</keyword>
<dbReference type="EMBL" id="JBHRYE010000011">
    <property type="protein sequence ID" value="MFC3671235.1"/>
    <property type="molecule type" value="Genomic_DNA"/>
</dbReference>
<evidence type="ECO:0000313" key="6">
    <source>
        <dbReference type="EMBL" id="MFC3671235.1"/>
    </source>
</evidence>
<feature type="signal peptide" evidence="4">
    <location>
        <begin position="1"/>
        <end position="26"/>
    </location>
</feature>
<evidence type="ECO:0000256" key="1">
    <source>
        <dbReference type="ARBA" id="ARBA00012528"/>
    </source>
</evidence>
<feature type="chain" id="PRO_5047106371" description="diguanylate cyclase" evidence="4">
    <location>
        <begin position="27"/>
        <end position="592"/>
    </location>
</feature>
<evidence type="ECO:0000313" key="7">
    <source>
        <dbReference type="Proteomes" id="UP001595683"/>
    </source>
</evidence>
<comment type="catalytic activity">
    <reaction evidence="2">
        <text>2 GTP = 3',3'-c-di-GMP + 2 diphosphate</text>
        <dbReference type="Rhea" id="RHEA:24898"/>
        <dbReference type="ChEBI" id="CHEBI:33019"/>
        <dbReference type="ChEBI" id="CHEBI:37565"/>
        <dbReference type="ChEBI" id="CHEBI:58805"/>
        <dbReference type="EC" id="2.7.7.65"/>
    </reaction>
</comment>
<protein>
    <recommendedName>
        <fullName evidence="1">diguanylate cyclase</fullName>
        <ecNumber evidence="1">2.7.7.65</ecNumber>
    </recommendedName>
</protein>
<dbReference type="NCBIfam" id="TIGR00254">
    <property type="entry name" value="GGDEF"/>
    <property type="match status" value="1"/>
</dbReference>
<dbReference type="Pfam" id="PF00990">
    <property type="entry name" value="GGDEF"/>
    <property type="match status" value="1"/>
</dbReference>
<dbReference type="InterPro" id="IPR043128">
    <property type="entry name" value="Rev_trsase/Diguanyl_cyclase"/>
</dbReference>
<keyword evidence="6" id="KW-0808">Transferase</keyword>
<evidence type="ECO:0000256" key="3">
    <source>
        <dbReference type="SAM" id="Phobius"/>
    </source>
</evidence>
<name>A0ABV7V1B4_9SPHN</name>
<dbReference type="GO" id="GO:0052621">
    <property type="term" value="F:diguanylate cyclase activity"/>
    <property type="evidence" value="ECO:0007669"/>
    <property type="project" value="UniProtKB-EC"/>
</dbReference>
<organism evidence="6 7">
    <name type="scientific">Novosphingobium pokkalii</name>
    <dbReference type="NCBI Taxonomy" id="1770194"/>
    <lineage>
        <taxon>Bacteria</taxon>
        <taxon>Pseudomonadati</taxon>
        <taxon>Pseudomonadota</taxon>
        <taxon>Alphaproteobacteria</taxon>
        <taxon>Sphingomonadales</taxon>
        <taxon>Sphingomonadaceae</taxon>
        <taxon>Novosphingobium</taxon>
    </lineage>
</organism>
<dbReference type="CDD" id="cd01949">
    <property type="entry name" value="GGDEF"/>
    <property type="match status" value="1"/>
</dbReference>
<dbReference type="PROSITE" id="PS50887">
    <property type="entry name" value="GGDEF"/>
    <property type="match status" value="1"/>
</dbReference>
<dbReference type="RefSeq" id="WP_191322505.1">
    <property type="nucleotide sequence ID" value="NZ_JBHRYE010000011.1"/>
</dbReference>
<reference evidence="7" key="1">
    <citation type="journal article" date="2019" name="Int. J. Syst. Evol. Microbiol.">
        <title>The Global Catalogue of Microorganisms (GCM) 10K type strain sequencing project: providing services to taxonomists for standard genome sequencing and annotation.</title>
        <authorList>
            <consortium name="The Broad Institute Genomics Platform"/>
            <consortium name="The Broad Institute Genome Sequencing Center for Infectious Disease"/>
            <person name="Wu L."/>
            <person name="Ma J."/>
        </authorList>
    </citation>
    <scope>NUCLEOTIDE SEQUENCE [LARGE SCALE GENOMIC DNA]</scope>
    <source>
        <strain evidence="7">KCTC 42224</strain>
    </source>
</reference>
<feature type="transmembrane region" description="Helical" evidence="3">
    <location>
        <begin position="210"/>
        <end position="230"/>
    </location>
</feature>
<keyword evidence="7" id="KW-1185">Reference proteome</keyword>
<dbReference type="InterPro" id="IPR029787">
    <property type="entry name" value="Nucleotide_cyclase"/>
</dbReference>
<dbReference type="InterPro" id="IPR011623">
    <property type="entry name" value="7TMR_DISM_rcpt_extracell_dom1"/>
</dbReference>
<keyword evidence="3" id="KW-1133">Transmembrane helix</keyword>
<keyword evidence="4" id="KW-0732">Signal</keyword>
<feature type="transmembrane region" description="Helical" evidence="3">
    <location>
        <begin position="333"/>
        <end position="356"/>
    </location>
</feature>
<accession>A0ABV7V1B4</accession>
<keyword evidence="6" id="KW-0548">Nucleotidyltransferase</keyword>
<dbReference type="Gene3D" id="3.30.70.270">
    <property type="match status" value="1"/>
</dbReference>
<keyword evidence="3" id="KW-0812">Transmembrane</keyword>
<dbReference type="Pfam" id="PF07695">
    <property type="entry name" value="7TMR-DISM_7TM"/>
    <property type="match status" value="1"/>
</dbReference>
<dbReference type="EC" id="2.7.7.65" evidence="1"/>
<dbReference type="PANTHER" id="PTHR45138:SF9">
    <property type="entry name" value="DIGUANYLATE CYCLASE DGCM-RELATED"/>
    <property type="match status" value="1"/>
</dbReference>
<dbReference type="SUPFAM" id="SSF55073">
    <property type="entry name" value="Nucleotide cyclase"/>
    <property type="match status" value="1"/>
</dbReference>
<sequence>MAMIAARVLLGLCAWLALGLAAPAFAAVPDHWITLENACHAVGVTPPAGQDGRMPAQFSCTPDPRDYQHGSLWIKVNAGTLAQAGANPVLMVHSSRFDALRVGFFYADGSVDWQGVARGDYGARWRLGGQIAFIPPDRDAPLSGVVLRFDRVSSAPMLRMRLIDGGQAQLQATAMASMIGAALMLLALGAVYNFGLAIAVRRQFPAWQGAWATCMVAWGAMWSQFHLFFLPGLAGAVSAQACTALSCLATLLATFSLLTALDPVHVPKWLGRVTRAVAITCCALGVPLSVMRSGPMEFWAGLLGILVLLLLVLAGSCLIVAWRRGSAPAKAFVGAWAVPMIVMGSSGIIDVSHAFWGGGSQMMVLAASSWQTVWLAVAATRRFMGMRIERDRALMAEAAAQEQARRDPLTGLRNRRGFLEAIAPLLDRVNETGGPTLDEGDTVALLLLDVDRFKMINDSHGHEAGDAVLVTLARRLARWDGALCISARLGGEEFALLTSGMGRFAALQLAESVRAGLGACDHGAIMGPGEVTVSIGVALARPGDDFAALYRTADAALYAAKHQGRNRVVIAPDVVYAESEHGLVMPRIASID</sequence>
<comment type="caution">
    <text evidence="6">The sequence shown here is derived from an EMBL/GenBank/DDBJ whole genome shotgun (WGS) entry which is preliminary data.</text>
</comment>
<dbReference type="SMART" id="SM00267">
    <property type="entry name" value="GGDEF"/>
    <property type="match status" value="1"/>
</dbReference>